<dbReference type="GO" id="GO:0015280">
    <property type="term" value="F:ligand-gated sodium channel activity"/>
    <property type="evidence" value="ECO:0007669"/>
    <property type="project" value="TreeGrafter"/>
</dbReference>
<evidence type="ECO:0000256" key="2">
    <source>
        <dbReference type="ARBA" id="ARBA00007193"/>
    </source>
</evidence>
<evidence type="ECO:0000313" key="14">
    <source>
        <dbReference type="Proteomes" id="UP000719412"/>
    </source>
</evidence>
<keyword evidence="4 12" id="KW-0894">Sodium channel</keyword>
<evidence type="ECO:0000256" key="1">
    <source>
        <dbReference type="ARBA" id="ARBA00004141"/>
    </source>
</evidence>
<dbReference type="Pfam" id="PF00858">
    <property type="entry name" value="ASC"/>
    <property type="match status" value="1"/>
</dbReference>
<evidence type="ECO:0000256" key="10">
    <source>
        <dbReference type="ARBA" id="ARBA00023201"/>
    </source>
</evidence>
<comment type="caution">
    <text evidence="13">The sequence shown here is derived from an EMBL/GenBank/DDBJ whole genome shotgun (WGS) entry which is preliminary data.</text>
</comment>
<reference evidence="13" key="1">
    <citation type="journal article" date="2020" name="J Insects Food Feed">
        <title>The yellow mealworm (Tenebrio molitor) genome: a resource for the emerging insects as food and feed industry.</title>
        <authorList>
            <person name="Eriksson T."/>
            <person name="Andere A."/>
            <person name="Kelstrup H."/>
            <person name="Emery V."/>
            <person name="Picard C."/>
        </authorList>
    </citation>
    <scope>NUCLEOTIDE SEQUENCE</scope>
    <source>
        <strain evidence="13">Stoneville</strain>
        <tissue evidence="13">Whole head</tissue>
    </source>
</reference>
<evidence type="ECO:0000256" key="8">
    <source>
        <dbReference type="ARBA" id="ARBA00023065"/>
    </source>
</evidence>
<dbReference type="InterPro" id="IPR020903">
    <property type="entry name" value="ENaC_CS"/>
</dbReference>
<dbReference type="PROSITE" id="PS01206">
    <property type="entry name" value="ASC"/>
    <property type="match status" value="1"/>
</dbReference>
<keyword evidence="6" id="KW-1133">Transmembrane helix</keyword>
<reference evidence="13" key="2">
    <citation type="submission" date="2021-08" db="EMBL/GenBank/DDBJ databases">
        <authorList>
            <person name="Eriksson T."/>
        </authorList>
    </citation>
    <scope>NUCLEOTIDE SEQUENCE</scope>
    <source>
        <strain evidence="13">Stoneville</strain>
        <tissue evidence="13">Whole head</tissue>
    </source>
</reference>
<evidence type="ECO:0000256" key="7">
    <source>
        <dbReference type="ARBA" id="ARBA00023053"/>
    </source>
</evidence>
<name>A0A8J6HSL6_TENMO</name>
<evidence type="ECO:0000256" key="5">
    <source>
        <dbReference type="ARBA" id="ARBA00022692"/>
    </source>
</evidence>
<organism evidence="13 14">
    <name type="scientific">Tenebrio molitor</name>
    <name type="common">Yellow mealworm beetle</name>
    <dbReference type="NCBI Taxonomy" id="7067"/>
    <lineage>
        <taxon>Eukaryota</taxon>
        <taxon>Metazoa</taxon>
        <taxon>Ecdysozoa</taxon>
        <taxon>Arthropoda</taxon>
        <taxon>Hexapoda</taxon>
        <taxon>Insecta</taxon>
        <taxon>Pterygota</taxon>
        <taxon>Neoptera</taxon>
        <taxon>Endopterygota</taxon>
        <taxon>Coleoptera</taxon>
        <taxon>Polyphaga</taxon>
        <taxon>Cucujiformia</taxon>
        <taxon>Tenebrionidae</taxon>
        <taxon>Tenebrio</taxon>
    </lineage>
</organism>
<protein>
    <submittedName>
        <fullName evidence="13">Uncharacterized protein</fullName>
    </submittedName>
</protein>
<keyword evidence="14" id="KW-1185">Reference proteome</keyword>
<evidence type="ECO:0000256" key="4">
    <source>
        <dbReference type="ARBA" id="ARBA00022461"/>
    </source>
</evidence>
<keyword evidence="10 12" id="KW-0739">Sodium transport</keyword>
<keyword evidence="3 12" id="KW-0813">Transport</keyword>
<keyword evidence="7" id="KW-0915">Sodium</keyword>
<keyword evidence="5 12" id="KW-0812">Transmembrane</keyword>
<evidence type="ECO:0000256" key="6">
    <source>
        <dbReference type="ARBA" id="ARBA00022989"/>
    </source>
</evidence>
<evidence type="ECO:0000256" key="9">
    <source>
        <dbReference type="ARBA" id="ARBA00023136"/>
    </source>
</evidence>
<comment type="subcellular location">
    <subcellularLocation>
        <location evidence="1">Membrane</location>
        <topology evidence="1">Multi-pass membrane protein</topology>
    </subcellularLocation>
</comment>
<dbReference type="Proteomes" id="UP000719412">
    <property type="component" value="Unassembled WGS sequence"/>
</dbReference>
<evidence type="ECO:0000256" key="11">
    <source>
        <dbReference type="ARBA" id="ARBA00023303"/>
    </source>
</evidence>
<proteinExistence type="inferred from homology"/>
<keyword evidence="11 12" id="KW-0407">Ion channel</keyword>
<keyword evidence="8 12" id="KW-0406">Ion transport</keyword>
<evidence type="ECO:0000256" key="3">
    <source>
        <dbReference type="ARBA" id="ARBA00022448"/>
    </source>
</evidence>
<gene>
    <name evidence="13" type="ORF">GEV33_003585</name>
</gene>
<dbReference type="PANTHER" id="PTHR11690">
    <property type="entry name" value="AMILORIDE-SENSITIVE SODIUM CHANNEL-RELATED"/>
    <property type="match status" value="1"/>
</dbReference>
<dbReference type="AlphaFoldDB" id="A0A8J6HSL6"/>
<accession>A0A8J6HSL6</accession>
<evidence type="ECO:0000256" key="12">
    <source>
        <dbReference type="RuleBase" id="RU000679"/>
    </source>
</evidence>
<dbReference type="Gene3D" id="2.60.470.10">
    <property type="entry name" value="Acid-sensing ion channels like domains"/>
    <property type="match status" value="1"/>
</dbReference>
<sequence length="419" mass="48561">MTQLCENPIGPLQVRNTILNDTFTNEFFETLDEVKVEPGFFKCSFLGQNIKNCEDAFTPVFTDEGICYSFNILDRGHIFNELVYHYENYHKVDKDTMSWNMEQGYLDNSNIMTYPWRALLSGASNGFTVYLLVDKENIDFMCKQIQGYKVVLHSPVRIPRLNQEYFRIPLDHAVVASVHPVVITTSQEVKTFDVAKRNCYFPSERKLKYFRSYSQQNCQFECLTNITLESCGCVSFFMPRENSTKICGLGKYKCIKEAERALMLEELNKFRDSVKVEFVCLPLCTDLSYNMETSHTKWDWKKLVGLMVKSENLDDYATHASSLTVYFRVNHFISSERHELYALSDFMANFGGLLGIEGARTVKESTCRRWFAKFLNGEEGLKDKKESFGTKEPIFYRCGIELLGQRCLEVVDNNAEYLV</sequence>
<dbReference type="GO" id="GO:0005886">
    <property type="term" value="C:plasma membrane"/>
    <property type="evidence" value="ECO:0007669"/>
    <property type="project" value="TreeGrafter"/>
</dbReference>
<dbReference type="EMBL" id="JABDTM020015248">
    <property type="protein sequence ID" value="KAH0819206.1"/>
    <property type="molecule type" value="Genomic_DNA"/>
</dbReference>
<comment type="similarity">
    <text evidence="2 12">Belongs to the amiloride-sensitive sodium channel (TC 1.A.6) family.</text>
</comment>
<keyword evidence="9" id="KW-0472">Membrane</keyword>
<dbReference type="PANTHER" id="PTHR11690:SF288">
    <property type="entry name" value="AMILORIDE-SENSITIVE NA+ CHANNEL-RELATED"/>
    <property type="match status" value="1"/>
</dbReference>
<dbReference type="InterPro" id="IPR001873">
    <property type="entry name" value="ENaC"/>
</dbReference>
<evidence type="ECO:0000313" key="13">
    <source>
        <dbReference type="EMBL" id="KAH0819206.1"/>
    </source>
</evidence>